<reference evidence="4 5" key="1">
    <citation type="submission" date="2022-05" db="EMBL/GenBank/DDBJ databases">
        <authorList>
            <consortium name="Genoscope - CEA"/>
            <person name="William W."/>
        </authorList>
    </citation>
    <scope>NUCLEOTIDE SEQUENCE [LARGE SCALE GENOMIC DNA]</scope>
</reference>
<feature type="signal peptide" evidence="2">
    <location>
        <begin position="1"/>
        <end position="20"/>
    </location>
</feature>
<comment type="caution">
    <text evidence="4">The sequence shown here is derived from an EMBL/GenBank/DDBJ whole genome shotgun (WGS) entry which is preliminary data.</text>
</comment>
<evidence type="ECO:0000259" key="3">
    <source>
        <dbReference type="Pfam" id="PF25815"/>
    </source>
</evidence>
<feature type="domain" description="CTHRC1 C-terminal" evidence="3">
    <location>
        <begin position="85"/>
        <end position="216"/>
    </location>
</feature>
<dbReference type="Proteomes" id="UP001159405">
    <property type="component" value="Unassembled WGS sequence"/>
</dbReference>
<sequence>MLSIQLSLVAFILFPSFCYAQYYYDDDSSSKSCGCDKISKGCVPEVPGKPYTLTVYQGPGPVGPAGPAGPKGDQGAKGPPGTPRNMNWKQCVFNGLSEPKDLGLIKSCTFRKLSSKTSLRVYWSGGLRIKKCSNCCKRWYFTFNGNECSTPDPIDGLVYMLSGATLNPFRVRHIEGVCNALPAGIVEVGFHVGYCRDYSYNADAHSGWNSVSRIYVEEIPPPQQ</sequence>
<organism evidence="4 5">
    <name type="scientific">Porites lobata</name>
    <dbReference type="NCBI Taxonomy" id="104759"/>
    <lineage>
        <taxon>Eukaryota</taxon>
        <taxon>Metazoa</taxon>
        <taxon>Cnidaria</taxon>
        <taxon>Anthozoa</taxon>
        <taxon>Hexacorallia</taxon>
        <taxon>Scleractinia</taxon>
        <taxon>Fungiina</taxon>
        <taxon>Poritidae</taxon>
        <taxon>Porites</taxon>
    </lineage>
</organism>
<keyword evidence="2" id="KW-0732">Signal</keyword>
<dbReference type="EMBL" id="CALNXK010000047">
    <property type="protein sequence ID" value="CAH3129640.1"/>
    <property type="molecule type" value="Genomic_DNA"/>
</dbReference>
<feature type="compositionally biased region" description="Low complexity" evidence="1">
    <location>
        <begin position="68"/>
        <end position="79"/>
    </location>
</feature>
<protein>
    <recommendedName>
        <fullName evidence="3">CTHRC1 C-terminal domain-containing protein</fullName>
    </recommendedName>
</protein>
<feature type="chain" id="PRO_5047163556" description="CTHRC1 C-terminal domain-containing protein" evidence="2">
    <location>
        <begin position="21"/>
        <end position="224"/>
    </location>
</feature>
<keyword evidence="5" id="KW-1185">Reference proteome</keyword>
<evidence type="ECO:0000256" key="2">
    <source>
        <dbReference type="SAM" id="SignalP"/>
    </source>
</evidence>
<accession>A0ABN8P4Y9</accession>
<evidence type="ECO:0000313" key="4">
    <source>
        <dbReference type="EMBL" id="CAH3129640.1"/>
    </source>
</evidence>
<evidence type="ECO:0000313" key="5">
    <source>
        <dbReference type="Proteomes" id="UP001159405"/>
    </source>
</evidence>
<feature type="region of interest" description="Disordered" evidence="1">
    <location>
        <begin position="62"/>
        <end position="81"/>
    </location>
</feature>
<gene>
    <name evidence="4" type="ORF">PLOB_00034382</name>
</gene>
<dbReference type="Pfam" id="PF25815">
    <property type="entry name" value="CTHRC1_C"/>
    <property type="match status" value="1"/>
</dbReference>
<evidence type="ECO:0000256" key="1">
    <source>
        <dbReference type="SAM" id="MobiDB-lite"/>
    </source>
</evidence>
<name>A0ABN8P4Y9_9CNID</name>
<proteinExistence type="predicted"/>
<dbReference type="InterPro" id="IPR057873">
    <property type="entry name" value="CTHRC1_C"/>
</dbReference>